<evidence type="ECO:0000256" key="1">
    <source>
        <dbReference type="SAM" id="SignalP"/>
    </source>
</evidence>
<dbReference type="PROSITE" id="PS50093">
    <property type="entry name" value="PKD"/>
    <property type="match status" value="1"/>
</dbReference>
<organism evidence="3 4">
    <name type="scientific">Flavipsychrobacter stenotrophus</name>
    <dbReference type="NCBI Taxonomy" id="2077091"/>
    <lineage>
        <taxon>Bacteria</taxon>
        <taxon>Pseudomonadati</taxon>
        <taxon>Bacteroidota</taxon>
        <taxon>Chitinophagia</taxon>
        <taxon>Chitinophagales</taxon>
        <taxon>Chitinophagaceae</taxon>
        <taxon>Flavipsychrobacter</taxon>
    </lineage>
</organism>
<dbReference type="Gene3D" id="2.60.40.10">
    <property type="entry name" value="Immunoglobulins"/>
    <property type="match status" value="4"/>
</dbReference>
<keyword evidence="4" id="KW-1185">Reference proteome</keyword>
<gene>
    <name evidence="3" type="ORF">CJD36_012875</name>
</gene>
<dbReference type="SUPFAM" id="SSF49299">
    <property type="entry name" value="PKD domain"/>
    <property type="match status" value="1"/>
</dbReference>
<dbReference type="OrthoDB" id="7794186at2"/>
<dbReference type="AlphaFoldDB" id="A0A2S7SVX2"/>
<dbReference type="RefSeq" id="WP_105039585.1">
    <property type="nucleotide sequence ID" value="NZ_PPSL01000003.1"/>
</dbReference>
<accession>A0A2S7SVX2</accession>
<dbReference type="InterPro" id="IPR035986">
    <property type="entry name" value="PKD_dom_sf"/>
</dbReference>
<protein>
    <recommendedName>
        <fullName evidence="2">PKD domain-containing protein</fullName>
    </recommendedName>
</protein>
<feature type="signal peptide" evidence="1">
    <location>
        <begin position="1"/>
        <end position="22"/>
    </location>
</feature>
<feature type="domain" description="PKD" evidence="2">
    <location>
        <begin position="795"/>
        <end position="858"/>
    </location>
</feature>
<evidence type="ECO:0000313" key="4">
    <source>
        <dbReference type="Proteomes" id="UP000239872"/>
    </source>
</evidence>
<dbReference type="Pfam" id="PF13585">
    <property type="entry name" value="CHU_C"/>
    <property type="match status" value="1"/>
</dbReference>
<evidence type="ECO:0000313" key="3">
    <source>
        <dbReference type="EMBL" id="PQJ10858.1"/>
    </source>
</evidence>
<dbReference type="InterPro" id="IPR000601">
    <property type="entry name" value="PKD_dom"/>
</dbReference>
<dbReference type="InterPro" id="IPR026341">
    <property type="entry name" value="T9SS_type_B"/>
</dbReference>
<dbReference type="InterPro" id="IPR013783">
    <property type="entry name" value="Ig-like_fold"/>
</dbReference>
<dbReference type="EMBL" id="PPSL01000003">
    <property type="protein sequence ID" value="PQJ10858.1"/>
    <property type="molecule type" value="Genomic_DNA"/>
</dbReference>
<name>A0A2S7SVX2_9BACT</name>
<proteinExistence type="predicted"/>
<evidence type="ECO:0000259" key="2">
    <source>
        <dbReference type="PROSITE" id="PS50093"/>
    </source>
</evidence>
<keyword evidence="1" id="KW-0732">Signal</keyword>
<dbReference type="NCBIfam" id="TIGR04131">
    <property type="entry name" value="Bac_Flav_CTERM"/>
    <property type="match status" value="1"/>
</dbReference>
<sequence>MKYNKILLLSLLLSGLCFKSFAQDCPPNIDFELGNTSIWSYFTGTCCPISTPTPGLVAGRHTLTTGAGVDPFGGFPIVAPGGGSFSLKLGNSGVGAEAEMARYYIHVPATVSNYSLIYRYAVVVQDGGATGTPHDATNQPRFEVHAYDSATNVPIACAQYNYNYTSGLPGFTLATSGSAVYYKSWTTASINLSGLGGTTIKIDFASGDCALGGHFGYGYLDMSCGLFSISAGGCDSTTSTLNAPSGFSVYTWYDSLTFTTIYGTTQSITIPMPPVATTYAVIMQPYAGFGCPDTLYTRIRPSHLQLNPSHDTTLCFGNPITLTSGATDVALPLSYSWSPAAGLSCTTCANPIALPNTNTNYVVTVTNDLGCTKTDTIAVNGGHVAVHSTYDSVSCFGDLNGGVHAFVDTGVAPYSYVWTTAPVVVTAPDAGGLAIGFYTVTVVDNSGCSGTSTIYVPGPTPNTVTILSSTNPTTCGGSNGSITLGGLFNNFVMTVNYLFNGVPQTYTGTVSATGTLVIPSLSQGTFSNISIVPVAPKLCNWNIVGPIALTDPLHPAIPFVNSNSPVCEGDQLNMYGSDGTAGVTFSWTGPNGFTSALANPIINPASLNDSGRYVLTVGINNCFSKDSTWVVVHQIPQPFASNNSPFCAVGNLQLTSGSLNGATNYSWSGPNAYSSVLQNPILTGVDENASGVYTVTALINACRASTTTTVVIYPIPPVPATTNVEYCQYGISVPLTATGTNVLWYADSVGGTGSATAPTPSTLIPGLFTWYANQTSLTGCIGPRMPVTARIAEYPSPYVTQSDTVICTGTNVTFLTANTGEGFTGLVWSFGALDSVRNINPVIHGFTTPGTYAVAVTAYYDICPDTTMYMTLGVYPTPVINLGPDTTICEGSNAIQLYDLTNAGTLGASWVWNTGELTPSINLVTPGSYYTTVSINGCSASDTVNVLADCYMEIPNVFTPNGDGINDYFFPRGYLTKGLTAFSMEIFNRWGELIFSTTKIDGLGWDGKFNGEIQPQGVFVYYMDATFKDGKKEHHNGNFTLLR</sequence>
<feature type="chain" id="PRO_5015518549" description="PKD domain-containing protein" evidence="1">
    <location>
        <begin position="23"/>
        <end position="1043"/>
    </location>
</feature>
<reference evidence="3 4" key="1">
    <citation type="submission" date="2018-01" db="EMBL/GenBank/DDBJ databases">
        <title>A novel member of the phylum Bacteroidetes isolated from glacier ice.</title>
        <authorList>
            <person name="Liu Q."/>
            <person name="Xin Y.-H."/>
        </authorList>
    </citation>
    <scope>NUCLEOTIDE SEQUENCE [LARGE SCALE GENOMIC DNA]</scope>
    <source>
        <strain evidence="3 4">RB1R16</strain>
    </source>
</reference>
<comment type="caution">
    <text evidence="3">The sequence shown here is derived from an EMBL/GenBank/DDBJ whole genome shotgun (WGS) entry which is preliminary data.</text>
</comment>
<dbReference type="Proteomes" id="UP000239872">
    <property type="component" value="Unassembled WGS sequence"/>
</dbReference>